<dbReference type="Proteomes" id="UP001064048">
    <property type="component" value="Chromosome 25"/>
</dbReference>
<proteinExistence type="predicted"/>
<dbReference type="EMBL" id="CM046125">
    <property type="protein sequence ID" value="KAI8422976.1"/>
    <property type="molecule type" value="Genomic_DNA"/>
</dbReference>
<evidence type="ECO:0000313" key="2">
    <source>
        <dbReference type="Proteomes" id="UP001064048"/>
    </source>
</evidence>
<organism evidence="1 2">
    <name type="scientific">Choristoneura fumiferana</name>
    <name type="common">Spruce budworm moth</name>
    <name type="synonym">Archips fumiferana</name>
    <dbReference type="NCBI Taxonomy" id="7141"/>
    <lineage>
        <taxon>Eukaryota</taxon>
        <taxon>Metazoa</taxon>
        <taxon>Ecdysozoa</taxon>
        <taxon>Arthropoda</taxon>
        <taxon>Hexapoda</taxon>
        <taxon>Insecta</taxon>
        <taxon>Pterygota</taxon>
        <taxon>Neoptera</taxon>
        <taxon>Endopterygota</taxon>
        <taxon>Lepidoptera</taxon>
        <taxon>Glossata</taxon>
        <taxon>Ditrysia</taxon>
        <taxon>Tortricoidea</taxon>
        <taxon>Tortricidae</taxon>
        <taxon>Tortricinae</taxon>
        <taxon>Choristoneura</taxon>
    </lineage>
</organism>
<evidence type="ECO:0000313" key="1">
    <source>
        <dbReference type="EMBL" id="KAI8422976.1"/>
    </source>
</evidence>
<sequence>MTFLVLVSSGVYKRIQEVKGSSEQTNKQLSQVIVENFRKQTDFKKKLASSCEATALASRVFPVPGGPYSRQPLGGVIELPLMNPELFVRVGITPPKGCLLYGPPGTGKTLLARAVASQLDANFLKPIAKHGEMDYEAVVKLSDTFNGADLRNVCTEAGLFAIRAEREYIIQDSSKM</sequence>
<protein>
    <submittedName>
        <fullName evidence="1">Uncharacterized protein</fullName>
    </submittedName>
</protein>
<keyword evidence="2" id="KW-1185">Reference proteome</keyword>
<reference evidence="1 2" key="1">
    <citation type="journal article" date="2022" name="Genome Biol. Evol.">
        <title>The Spruce Budworm Genome: Reconstructing the Evolutionary History of Antifreeze Proteins.</title>
        <authorList>
            <person name="Beliveau C."/>
            <person name="Gagne P."/>
            <person name="Picq S."/>
            <person name="Vernygora O."/>
            <person name="Keeling C.I."/>
            <person name="Pinkney K."/>
            <person name="Doucet D."/>
            <person name="Wen F."/>
            <person name="Johnston J.S."/>
            <person name="Maaroufi H."/>
            <person name="Boyle B."/>
            <person name="Laroche J."/>
            <person name="Dewar K."/>
            <person name="Juretic N."/>
            <person name="Blackburn G."/>
            <person name="Nisole A."/>
            <person name="Brunet B."/>
            <person name="Brandao M."/>
            <person name="Lumley L."/>
            <person name="Duan J."/>
            <person name="Quan G."/>
            <person name="Lucarotti C.J."/>
            <person name="Roe A.D."/>
            <person name="Sperling F.A.H."/>
            <person name="Levesque R.C."/>
            <person name="Cusson M."/>
        </authorList>
    </citation>
    <scope>NUCLEOTIDE SEQUENCE [LARGE SCALE GENOMIC DNA]</scope>
    <source>
        <strain evidence="1">Glfc:IPQL:Cfum</strain>
    </source>
</reference>
<gene>
    <name evidence="1" type="ORF">MSG28_014066</name>
</gene>
<name>A0ACC0JFP7_CHOFU</name>
<accession>A0ACC0JFP7</accession>
<comment type="caution">
    <text evidence="1">The sequence shown here is derived from an EMBL/GenBank/DDBJ whole genome shotgun (WGS) entry which is preliminary data.</text>
</comment>